<dbReference type="InterPro" id="IPR001012">
    <property type="entry name" value="UBX_dom"/>
</dbReference>
<dbReference type="PROSITE" id="PS51399">
    <property type="entry name" value="SEP"/>
    <property type="match status" value="1"/>
</dbReference>
<gene>
    <name evidence="4" type="ORF">A1Q1_04337</name>
</gene>
<evidence type="ECO:0000313" key="4">
    <source>
        <dbReference type="EMBL" id="EJT52430.1"/>
    </source>
</evidence>
<name>J4UKL3_TRIAS</name>
<evidence type="ECO:0000259" key="2">
    <source>
        <dbReference type="PROSITE" id="PS50033"/>
    </source>
</evidence>
<comment type="caution">
    <text evidence="4">The sequence shown here is derived from an EMBL/GenBank/DDBJ whole genome shotgun (WGS) entry which is preliminary data.</text>
</comment>
<dbReference type="PANTHER" id="PTHR23333">
    <property type="entry name" value="UBX DOMAIN CONTAINING PROTEIN"/>
    <property type="match status" value="1"/>
</dbReference>
<dbReference type="SMART" id="SM00553">
    <property type="entry name" value="SEP"/>
    <property type="match status" value="1"/>
</dbReference>
<dbReference type="EMBL" id="ALBS01000026">
    <property type="protein sequence ID" value="EJT52430.1"/>
    <property type="molecule type" value="Genomic_DNA"/>
</dbReference>
<proteinExistence type="predicted"/>
<dbReference type="OrthoDB" id="25887at2759"/>
<dbReference type="AlphaFoldDB" id="J4UKL3"/>
<protein>
    <submittedName>
        <fullName evidence="4">Glycogen metabolism-related protein</fullName>
    </submittedName>
</protein>
<dbReference type="KEGG" id="tasa:A1Q1_04337"/>
<dbReference type="GO" id="GO:0007030">
    <property type="term" value="P:Golgi organization"/>
    <property type="evidence" value="ECO:0007669"/>
    <property type="project" value="TreeGrafter"/>
</dbReference>
<evidence type="ECO:0000313" key="5">
    <source>
        <dbReference type="Proteomes" id="UP000002748"/>
    </source>
</evidence>
<dbReference type="PANTHER" id="PTHR23333:SF20">
    <property type="entry name" value="NSFL1 COFACTOR P47"/>
    <property type="match status" value="1"/>
</dbReference>
<feature type="domain" description="UBX" evidence="2">
    <location>
        <begin position="214"/>
        <end position="287"/>
    </location>
</feature>
<dbReference type="Gene3D" id="3.30.420.210">
    <property type="entry name" value="SEP domain"/>
    <property type="match status" value="1"/>
</dbReference>
<dbReference type="GO" id="GO:0061025">
    <property type="term" value="P:membrane fusion"/>
    <property type="evidence" value="ECO:0007669"/>
    <property type="project" value="TreeGrafter"/>
</dbReference>
<dbReference type="VEuPathDB" id="FungiDB:A1Q1_04337"/>
<dbReference type="GO" id="GO:0043130">
    <property type="term" value="F:ubiquitin binding"/>
    <property type="evidence" value="ECO:0007669"/>
    <property type="project" value="TreeGrafter"/>
</dbReference>
<evidence type="ECO:0000259" key="3">
    <source>
        <dbReference type="PROSITE" id="PS51399"/>
    </source>
</evidence>
<dbReference type="Pfam" id="PF00789">
    <property type="entry name" value="UBX"/>
    <property type="match status" value="1"/>
</dbReference>
<dbReference type="InterPro" id="IPR036241">
    <property type="entry name" value="NSFL1C_SEP_dom_sf"/>
</dbReference>
<dbReference type="HOGENOM" id="CLU_029402_4_1_1"/>
<dbReference type="Pfam" id="PF08059">
    <property type="entry name" value="SEP"/>
    <property type="match status" value="1"/>
</dbReference>
<dbReference type="RefSeq" id="XP_014183856.1">
    <property type="nucleotide sequence ID" value="XM_014328381.1"/>
</dbReference>
<reference evidence="4 5" key="1">
    <citation type="journal article" date="2012" name="Eukaryot. Cell">
        <title>Draft genome sequence of CBS 2479, the standard type strain of Trichosporon asahii.</title>
        <authorList>
            <person name="Yang R.Y."/>
            <person name="Li H.T."/>
            <person name="Zhu H."/>
            <person name="Zhou G.P."/>
            <person name="Wang M."/>
            <person name="Wang L."/>
        </authorList>
    </citation>
    <scope>NUCLEOTIDE SEQUENCE [LARGE SCALE GENOMIC DNA]</scope>
    <source>
        <strain evidence="5">ATCC 90039 / CBS 2479 / JCM 2466 / KCTC 7840 / NCYC 2677 / UAMH 7654</strain>
    </source>
</reference>
<evidence type="ECO:0000256" key="1">
    <source>
        <dbReference type="SAM" id="MobiDB-lite"/>
    </source>
</evidence>
<dbReference type="GO" id="GO:0005634">
    <property type="term" value="C:nucleus"/>
    <property type="evidence" value="ECO:0007669"/>
    <property type="project" value="TreeGrafter"/>
</dbReference>
<dbReference type="GO" id="GO:0000045">
    <property type="term" value="P:autophagosome assembly"/>
    <property type="evidence" value="ECO:0007669"/>
    <property type="project" value="TreeGrafter"/>
</dbReference>
<organism evidence="4 5">
    <name type="scientific">Trichosporon asahii var. asahii (strain ATCC 90039 / CBS 2479 / JCM 2466 / KCTC 7840 / NBRC 103889/ NCYC 2677 / UAMH 7654)</name>
    <name type="common">Yeast</name>
    <dbReference type="NCBI Taxonomy" id="1186058"/>
    <lineage>
        <taxon>Eukaryota</taxon>
        <taxon>Fungi</taxon>
        <taxon>Dikarya</taxon>
        <taxon>Basidiomycota</taxon>
        <taxon>Agaricomycotina</taxon>
        <taxon>Tremellomycetes</taxon>
        <taxon>Trichosporonales</taxon>
        <taxon>Trichosporonaceae</taxon>
        <taxon>Trichosporon</taxon>
    </lineage>
</organism>
<dbReference type="PROSITE" id="PS50033">
    <property type="entry name" value="UBX"/>
    <property type="match status" value="1"/>
</dbReference>
<dbReference type="InterPro" id="IPR029071">
    <property type="entry name" value="Ubiquitin-like_domsf"/>
</dbReference>
<feature type="domain" description="SEP" evidence="3">
    <location>
        <begin position="95"/>
        <end position="160"/>
    </location>
</feature>
<dbReference type="GO" id="GO:0043161">
    <property type="term" value="P:proteasome-mediated ubiquitin-dependent protein catabolic process"/>
    <property type="evidence" value="ECO:0007669"/>
    <property type="project" value="TreeGrafter"/>
</dbReference>
<dbReference type="GO" id="GO:0031468">
    <property type="term" value="P:nuclear membrane reassembly"/>
    <property type="evidence" value="ECO:0007669"/>
    <property type="project" value="TreeGrafter"/>
</dbReference>
<dbReference type="CDD" id="cd01770">
    <property type="entry name" value="UBX_UBXN2"/>
    <property type="match status" value="1"/>
</dbReference>
<dbReference type="InterPro" id="IPR012989">
    <property type="entry name" value="SEP_domain"/>
</dbReference>
<feature type="region of interest" description="Disordered" evidence="1">
    <location>
        <begin position="1"/>
        <end position="96"/>
    </location>
</feature>
<accession>J4UKL3</accession>
<dbReference type="Proteomes" id="UP000002748">
    <property type="component" value="Unassembled WGS sequence"/>
</dbReference>
<dbReference type="SUPFAM" id="SSF54236">
    <property type="entry name" value="Ubiquitin-like"/>
    <property type="match status" value="1"/>
</dbReference>
<dbReference type="GeneID" id="25987850"/>
<dbReference type="Gene3D" id="3.10.20.90">
    <property type="entry name" value="Phosphatidylinositol 3-kinase Catalytic Subunit, Chain A, domain 1"/>
    <property type="match status" value="1"/>
</dbReference>
<dbReference type="SUPFAM" id="SSF102848">
    <property type="entry name" value="NSFL1 (p97 ATPase) cofactor p47, SEP domain"/>
    <property type="match status" value="1"/>
</dbReference>
<sequence>MSGFTLDGKPVDDKLPEGWGQRQSRVGRVGDWSRDQNPNEPRERPGLVENILSQAARYGPPSTAASPVPWGSGNTLGSDETPSQAVPDETGGEEVQRRTLTFWRNGFSIENGPLHPYDVPESKALLEAIQAGRAPTSLFGVRFGQPLEVVVNERRGEDFAPPKRVTTPFEGGGHRLGNVVPDIAGTPAGDHNIAVKQEQDREKKIADAKPEVDESKPTTNVQLRLADGSRKVVKINLDSTVQQLRQVAEPAANGRPFVLQTTFPPRELKDDETIEGAKLANSVVVQRLT</sequence>
<dbReference type="GO" id="GO:0005829">
    <property type="term" value="C:cytosol"/>
    <property type="evidence" value="ECO:0007669"/>
    <property type="project" value="TreeGrafter"/>
</dbReference>
<feature type="compositionally biased region" description="Polar residues" evidence="1">
    <location>
        <begin position="72"/>
        <end position="84"/>
    </location>
</feature>
<dbReference type="SMART" id="SM00166">
    <property type="entry name" value="UBX"/>
    <property type="match status" value="1"/>
</dbReference>